<reference evidence="2" key="1">
    <citation type="journal article" date="2019" name="Int. J. Syst. Evol. Microbiol.">
        <title>The Global Catalogue of Microorganisms (GCM) 10K type strain sequencing project: providing services to taxonomists for standard genome sequencing and annotation.</title>
        <authorList>
            <consortium name="The Broad Institute Genomics Platform"/>
            <consortium name="The Broad Institute Genome Sequencing Center for Infectious Disease"/>
            <person name="Wu L."/>
            <person name="Ma J."/>
        </authorList>
    </citation>
    <scope>NUCLEOTIDE SEQUENCE [LARGE SCALE GENOMIC DNA]</scope>
    <source>
        <strain evidence="2">JCM 14559</strain>
    </source>
</reference>
<keyword evidence="2" id="KW-1185">Reference proteome</keyword>
<gene>
    <name evidence="1" type="ORF">GCM10009759_66470</name>
</gene>
<protein>
    <recommendedName>
        <fullName evidence="3">XRE family transcriptional regulator</fullName>
    </recommendedName>
</protein>
<comment type="caution">
    <text evidence="1">The sequence shown here is derived from an EMBL/GenBank/DDBJ whole genome shotgun (WGS) entry which is preliminary data.</text>
</comment>
<evidence type="ECO:0000313" key="2">
    <source>
        <dbReference type="Proteomes" id="UP001500897"/>
    </source>
</evidence>
<name>A0ABP5JQU0_9ACTN</name>
<proteinExistence type="predicted"/>
<evidence type="ECO:0008006" key="3">
    <source>
        <dbReference type="Google" id="ProtNLM"/>
    </source>
</evidence>
<sequence>MKRWETGKVVPGDYWVGLLALALGVPGTDLEQEARATRAERRAAHGVAVSGPRRAELLDMLAAVAGGDESYLSRNIGPYDLSIALANLADRDQGTKRRLVR</sequence>
<evidence type="ECO:0000313" key="1">
    <source>
        <dbReference type="EMBL" id="GAA2118839.1"/>
    </source>
</evidence>
<organism evidence="1 2">
    <name type="scientific">Kitasatospora saccharophila</name>
    <dbReference type="NCBI Taxonomy" id="407973"/>
    <lineage>
        <taxon>Bacteria</taxon>
        <taxon>Bacillati</taxon>
        <taxon>Actinomycetota</taxon>
        <taxon>Actinomycetes</taxon>
        <taxon>Kitasatosporales</taxon>
        <taxon>Streptomycetaceae</taxon>
        <taxon>Kitasatospora</taxon>
    </lineage>
</organism>
<dbReference type="Proteomes" id="UP001500897">
    <property type="component" value="Unassembled WGS sequence"/>
</dbReference>
<dbReference type="RefSeq" id="WP_344557613.1">
    <property type="nucleotide sequence ID" value="NZ_BAAANS010000064.1"/>
</dbReference>
<dbReference type="EMBL" id="BAAANS010000064">
    <property type="protein sequence ID" value="GAA2118839.1"/>
    <property type="molecule type" value="Genomic_DNA"/>
</dbReference>
<accession>A0ABP5JQU0</accession>